<proteinExistence type="inferred from homology"/>
<gene>
    <name evidence="11" type="ORF">OS493_017441</name>
</gene>
<dbReference type="OrthoDB" id="5971497at2759"/>
<feature type="transmembrane region" description="Helical" evidence="9">
    <location>
        <begin position="289"/>
        <end position="309"/>
    </location>
</feature>
<keyword evidence="2 8" id="KW-0812">Transmembrane</keyword>
<evidence type="ECO:0000256" key="7">
    <source>
        <dbReference type="ARBA" id="ARBA00023224"/>
    </source>
</evidence>
<dbReference type="AlphaFoldDB" id="A0A9X0D3D0"/>
<feature type="transmembrane region" description="Helical" evidence="9">
    <location>
        <begin position="192"/>
        <end position="213"/>
    </location>
</feature>
<dbReference type="EMBL" id="MU825882">
    <property type="protein sequence ID" value="KAJ7385076.1"/>
    <property type="molecule type" value="Genomic_DNA"/>
</dbReference>
<dbReference type="Proteomes" id="UP001163046">
    <property type="component" value="Unassembled WGS sequence"/>
</dbReference>
<evidence type="ECO:0000256" key="8">
    <source>
        <dbReference type="RuleBase" id="RU000688"/>
    </source>
</evidence>
<keyword evidence="3 9" id="KW-1133">Transmembrane helix</keyword>
<protein>
    <recommendedName>
        <fullName evidence="10">G-protein coupled receptors family 1 profile domain-containing protein</fullName>
    </recommendedName>
</protein>
<comment type="caution">
    <text evidence="11">The sequence shown here is derived from an EMBL/GenBank/DDBJ whole genome shotgun (WGS) entry which is preliminary data.</text>
</comment>
<dbReference type="SUPFAM" id="SSF81321">
    <property type="entry name" value="Family A G protein-coupled receptor-like"/>
    <property type="match status" value="1"/>
</dbReference>
<name>A0A9X0D3D0_9CNID</name>
<dbReference type="GO" id="GO:0005886">
    <property type="term" value="C:plasma membrane"/>
    <property type="evidence" value="ECO:0007669"/>
    <property type="project" value="TreeGrafter"/>
</dbReference>
<evidence type="ECO:0000256" key="9">
    <source>
        <dbReference type="SAM" id="Phobius"/>
    </source>
</evidence>
<dbReference type="Pfam" id="PF00001">
    <property type="entry name" value="7tm_1"/>
    <property type="match status" value="1"/>
</dbReference>
<evidence type="ECO:0000256" key="3">
    <source>
        <dbReference type="ARBA" id="ARBA00022989"/>
    </source>
</evidence>
<evidence type="ECO:0000259" key="10">
    <source>
        <dbReference type="PROSITE" id="PS50262"/>
    </source>
</evidence>
<dbReference type="Gene3D" id="1.20.1070.10">
    <property type="entry name" value="Rhodopsin 7-helix transmembrane proteins"/>
    <property type="match status" value="1"/>
</dbReference>
<evidence type="ECO:0000256" key="2">
    <source>
        <dbReference type="ARBA" id="ARBA00022692"/>
    </source>
</evidence>
<dbReference type="SMART" id="SM01381">
    <property type="entry name" value="7TM_GPCR_Srsx"/>
    <property type="match status" value="1"/>
</dbReference>
<dbReference type="InterPro" id="IPR017452">
    <property type="entry name" value="GPCR_Rhodpsn_7TM"/>
</dbReference>
<dbReference type="PANTHER" id="PTHR45695:SF9">
    <property type="entry name" value="LEUCOKININ RECEPTOR"/>
    <property type="match status" value="1"/>
</dbReference>
<evidence type="ECO:0000313" key="11">
    <source>
        <dbReference type="EMBL" id="KAJ7385076.1"/>
    </source>
</evidence>
<feature type="transmembrane region" description="Helical" evidence="9">
    <location>
        <begin position="20"/>
        <end position="49"/>
    </location>
</feature>
<dbReference type="GO" id="GO:0004930">
    <property type="term" value="F:G protein-coupled receptor activity"/>
    <property type="evidence" value="ECO:0007669"/>
    <property type="project" value="UniProtKB-KW"/>
</dbReference>
<feature type="transmembrane region" description="Helical" evidence="9">
    <location>
        <begin position="113"/>
        <end position="134"/>
    </location>
</feature>
<dbReference type="PROSITE" id="PS00237">
    <property type="entry name" value="G_PROTEIN_RECEP_F1_1"/>
    <property type="match status" value="1"/>
</dbReference>
<keyword evidence="5 9" id="KW-0472">Membrane</keyword>
<dbReference type="PROSITE" id="PS50262">
    <property type="entry name" value="G_PROTEIN_RECEP_F1_2"/>
    <property type="match status" value="1"/>
</dbReference>
<dbReference type="InterPro" id="IPR000276">
    <property type="entry name" value="GPCR_Rhodpsn"/>
</dbReference>
<dbReference type="CDD" id="cd00637">
    <property type="entry name" value="7tm_classA_rhodopsin-like"/>
    <property type="match status" value="1"/>
</dbReference>
<sequence length="369" mass="41597">MNNSTIHPSDMYNHDPPCAHVVSTLFTVLLSIVSLSAFIGNFLVIASFIKAPSLKTSTNYYIVNMAVSDFLCACFNWPLYATEGMLTSRIYINEPMASVACKMGMYVRGISQVVSVLNLVLIAVDRYVGIVFPLKVTMLDRGRVRLTLLVLTWIIPVACGVPHFLYTKVVKVDDQTFCRLVWDRQVNTTFNFIAFVLFYCLPLIAMIILYTLIVKTLRNRGPNTSSTLDKTQDQLANKRQKQNQKITKILISIVAAFFICWTPLCVYLSLKMFHPGLVARDKCMVLVALFFYVFPTLSTTINPFILFLFSTNYRQALKSLTLQLCDLFKCRLSPHTSRRIASSHASKDNNVVMTHFNGETGNTIVGKSS</sequence>
<accession>A0A9X0D3D0</accession>
<evidence type="ECO:0000256" key="4">
    <source>
        <dbReference type="ARBA" id="ARBA00023040"/>
    </source>
</evidence>
<keyword evidence="4 8" id="KW-0297">G-protein coupled receptor</keyword>
<organism evidence="11 12">
    <name type="scientific">Desmophyllum pertusum</name>
    <dbReference type="NCBI Taxonomy" id="174260"/>
    <lineage>
        <taxon>Eukaryota</taxon>
        <taxon>Metazoa</taxon>
        <taxon>Cnidaria</taxon>
        <taxon>Anthozoa</taxon>
        <taxon>Hexacorallia</taxon>
        <taxon>Scleractinia</taxon>
        <taxon>Caryophylliina</taxon>
        <taxon>Caryophylliidae</taxon>
        <taxon>Desmophyllum</taxon>
    </lineage>
</organism>
<feature type="domain" description="G-protein coupled receptors family 1 profile" evidence="10">
    <location>
        <begin position="40"/>
        <end position="306"/>
    </location>
</feature>
<feature type="transmembrane region" description="Helical" evidence="9">
    <location>
        <begin position="249"/>
        <end position="269"/>
    </location>
</feature>
<feature type="transmembrane region" description="Helical" evidence="9">
    <location>
        <begin position="146"/>
        <end position="166"/>
    </location>
</feature>
<dbReference type="PRINTS" id="PR00237">
    <property type="entry name" value="GPCRRHODOPSN"/>
</dbReference>
<evidence type="ECO:0000256" key="5">
    <source>
        <dbReference type="ARBA" id="ARBA00023136"/>
    </source>
</evidence>
<evidence type="ECO:0000313" key="12">
    <source>
        <dbReference type="Proteomes" id="UP001163046"/>
    </source>
</evidence>
<comment type="similarity">
    <text evidence="8">Belongs to the G-protein coupled receptor 1 family.</text>
</comment>
<evidence type="ECO:0000256" key="6">
    <source>
        <dbReference type="ARBA" id="ARBA00023170"/>
    </source>
</evidence>
<keyword evidence="12" id="KW-1185">Reference proteome</keyword>
<comment type="subcellular location">
    <subcellularLocation>
        <location evidence="1">Membrane</location>
        <topology evidence="1">Multi-pass membrane protein</topology>
    </subcellularLocation>
</comment>
<keyword evidence="7 8" id="KW-0807">Transducer</keyword>
<evidence type="ECO:0000256" key="1">
    <source>
        <dbReference type="ARBA" id="ARBA00004141"/>
    </source>
</evidence>
<feature type="transmembrane region" description="Helical" evidence="9">
    <location>
        <begin position="61"/>
        <end position="80"/>
    </location>
</feature>
<keyword evidence="6 8" id="KW-0675">Receptor</keyword>
<dbReference type="PANTHER" id="PTHR45695">
    <property type="entry name" value="LEUCOKININ RECEPTOR-RELATED"/>
    <property type="match status" value="1"/>
</dbReference>
<reference evidence="11" key="1">
    <citation type="submission" date="2023-01" db="EMBL/GenBank/DDBJ databases">
        <title>Genome assembly of the deep-sea coral Lophelia pertusa.</title>
        <authorList>
            <person name="Herrera S."/>
            <person name="Cordes E."/>
        </authorList>
    </citation>
    <scope>NUCLEOTIDE SEQUENCE</scope>
    <source>
        <strain evidence="11">USNM1676648</strain>
        <tissue evidence="11">Polyp</tissue>
    </source>
</reference>